<evidence type="ECO:0000313" key="2">
    <source>
        <dbReference type="Proteomes" id="UP000762676"/>
    </source>
</evidence>
<organism evidence="1 2">
    <name type="scientific">Elysia marginata</name>
    <dbReference type="NCBI Taxonomy" id="1093978"/>
    <lineage>
        <taxon>Eukaryota</taxon>
        <taxon>Metazoa</taxon>
        <taxon>Spiralia</taxon>
        <taxon>Lophotrochozoa</taxon>
        <taxon>Mollusca</taxon>
        <taxon>Gastropoda</taxon>
        <taxon>Heterobranchia</taxon>
        <taxon>Euthyneura</taxon>
        <taxon>Panpulmonata</taxon>
        <taxon>Sacoglossa</taxon>
        <taxon>Placobranchoidea</taxon>
        <taxon>Plakobranchidae</taxon>
        <taxon>Elysia</taxon>
    </lineage>
</organism>
<accession>A0AAV4FXJ9</accession>
<dbReference type="AlphaFoldDB" id="A0AAV4FXJ9"/>
<gene>
    <name evidence="1" type="ORF">ElyMa_002243200</name>
</gene>
<evidence type="ECO:0000313" key="1">
    <source>
        <dbReference type="EMBL" id="GFR77651.1"/>
    </source>
</evidence>
<proteinExistence type="predicted"/>
<protein>
    <submittedName>
        <fullName evidence="1">Uncharacterized protein</fullName>
    </submittedName>
</protein>
<keyword evidence="2" id="KW-1185">Reference proteome</keyword>
<sequence length="136" mass="16458">MDKLYIYSITRHQEAPTWTNCMSTVLQDSKRHRHGQTVLSTVLQDSKRHRHGQTIYLQYYKTSRGTDMDKLYIYRITRQQEAPTWKTVYLQYYKTSRGTDMDKLYIYSITRQQEAPTWTNCIDIKRHRHGQTVYLQ</sequence>
<reference evidence="1 2" key="1">
    <citation type="journal article" date="2021" name="Elife">
        <title>Chloroplast acquisition without the gene transfer in kleptoplastic sea slugs, Plakobranchus ocellatus.</title>
        <authorList>
            <person name="Maeda T."/>
            <person name="Takahashi S."/>
            <person name="Yoshida T."/>
            <person name="Shimamura S."/>
            <person name="Takaki Y."/>
            <person name="Nagai Y."/>
            <person name="Toyoda A."/>
            <person name="Suzuki Y."/>
            <person name="Arimoto A."/>
            <person name="Ishii H."/>
            <person name="Satoh N."/>
            <person name="Nishiyama T."/>
            <person name="Hasebe M."/>
            <person name="Maruyama T."/>
            <person name="Minagawa J."/>
            <person name="Obokata J."/>
            <person name="Shigenobu S."/>
        </authorList>
    </citation>
    <scope>NUCLEOTIDE SEQUENCE [LARGE SCALE GENOMIC DNA]</scope>
</reference>
<name>A0AAV4FXJ9_9GAST</name>
<dbReference type="EMBL" id="BMAT01004649">
    <property type="protein sequence ID" value="GFR77651.1"/>
    <property type="molecule type" value="Genomic_DNA"/>
</dbReference>
<dbReference type="Proteomes" id="UP000762676">
    <property type="component" value="Unassembled WGS sequence"/>
</dbReference>
<comment type="caution">
    <text evidence="1">The sequence shown here is derived from an EMBL/GenBank/DDBJ whole genome shotgun (WGS) entry which is preliminary data.</text>
</comment>